<feature type="compositionally biased region" description="Basic and acidic residues" evidence="1">
    <location>
        <begin position="63"/>
        <end position="76"/>
    </location>
</feature>
<name>A0A0H1BXF6_9EURO</name>
<feature type="region of interest" description="Disordered" evidence="1">
    <location>
        <begin position="345"/>
        <end position="381"/>
    </location>
</feature>
<reference evidence="3" key="1">
    <citation type="journal article" date="2015" name="PLoS Genet.">
        <title>The dynamic genome and transcriptome of the human fungal pathogen Blastomyces and close relative Emmonsia.</title>
        <authorList>
            <person name="Munoz J.F."/>
            <person name="Gauthier G.M."/>
            <person name="Desjardins C.A."/>
            <person name="Gallo J.E."/>
            <person name="Holder J."/>
            <person name="Sullivan T.D."/>
            <person name="Marty A.J."/>
            <person name="Carmen J.C."/>
            <person name="Chen Z."/>
            <person name="Ding L."/>
            <person name="Gujja S."/>
            <person name="Magrini V."/>
            <person name="Misas E."/>
            <person name="Mitreva M."/>
            <person name="Priest M."/>
            <person name="Saif S."/>
            <person name="Whiston E.A."/>
            <person name="Young S."/>
            <person name="Zeng Q."/>
            <person name="Goldman W.E."/>
            <person name="Mardis E.R."/>
            <person name="Taylor J.W."/>
            <person name="McEwen J.G."/>
            <person name="Clay O.K."/>
            <person name="Klein B.S."/>
            <person name="Cuomo C.A."/>
        </authorList>
    </citation>
    <scope>NUCLEOTIDE SEQUENCE [LARGE SCALE GENOMIC DNA]</scope>
    <source>
        <strain evidence="3">UAMH 139</strain>
    </source>
</reference>
<feature type="region of interest" description="Disordered" evidence="1">
    <location>
        <begin position="1"/>
        <end position="96"/>
    </location>
</feature>
<feature type="compositionally biased region" description="Basic residues" evidence="1">
    <location>
        <begin position="8"/>
        <end position="19"/>
    </location>
</feature>
<evidence type="ECO:0000256" key="1">
    <source>
        <dbReference type="SAM" id="MobiDB-lite"/>
    </source>
</evidence>
<comment type="caution">
    <text evidence="2">The sequence shown here is derived from an EMBL/GenBank/DDBJ whole genome shotgun (WGS) entry which is preliminary data.</text>
</comment>
<feature type="region of interest" description="Disordered" evidence="1">
    <location>
        <begin position="528"/>
        <end position="553"/>
    </location>
</feature>
<evidence type="ECO:0000313" key="3">
    <source>
        <dbReference type="Proteomes" id="UP000053573"/>
    </source>
</evidence>
<gene>
    <name evidence="2" type="ORF">EMPG_11354</name>
</gene>
<proteinExistence type="predicted"/>
<evidence type="ECO:0000313" key="2">
    <source>
        <dbReference type="EMBL" id="KLJ13751.1"/>
    </source>
</evidence>
<feature type="compositionally biased region" description="Basic residues" evidence="1">
    <location>
        <begin position="30"/>
        <end position="39"/>
    </location>
</feature>
<dbReference type="OrthoDB" id="5426563at2759"/>
<feature type="compositionally biased region" description="Basic and acidic residues" evidence="1">
    <location>
        <begin position="538"/>
        <end position="552"/>
    </location>
</feature>
<feature type="region of interest" description="Disordered" evidence="1">
    <location>
        <begin position="288"/>
        <end position="331"/>
    </location>
</feature>
<dbReference type="AlphaFoldDB" id="A0A0H1BXF6"/>
<feature type="compositionally biased region" description="Basic and acidic residues" evidence="1">
    <location>
        <begin position="295"/>
        <end position="306"/>
    </location>
</feature>
<dbReference type="Proteomes" id="UP000053573">
    <property type="component" value="Unassembled WGS sequence"/>
</dbReference>
<feature type="compositionally biased region" description="Polar residues" evidence="1">
    <location>
        <begin position="319"/>
        <end position="331"/>
    </location>
</feature>
<feature type="compositionally biased region" description="Polar residues" evidence="1">
    <location>
        <begin position="52"/>
        <end position="62"/>
    </location>
</feature>
<accession>A0A0H1BXF6</accession>
<feature type="region of interest" description="Disordered" evidence="1">
    <location>
        <begin position="477"/>
        <end position="497"/>
    </location>
</feature>
<feature type="compositionally biased region" description="Basic and acidic residues" evidence="1">
    <location>
        <begin position="366"/>
        <end position="379"/>
    </location>
</feature>
<dbReference type="EMBL" id="LDEV01000066">
    <property type="protein sequence ID" value="KLJ13751.1"/>
    <property type="molecule type" value="Genomic_DNA"/>
</dbReference>
<feature type="compositionally biased region" description="Polar residues" evidence="1">
    <location>
        <begin position="485"/>
        <end position="497"/>
    </location>
</feature>
<keyword evidence="3" id="KW-1185">Reference proteome</keyword>
<feature type="compositionally biased region" description="Polar residues" evidence="1">
    <location>
        <begin position="347"/>
        <end position="364"/>
    </location>
</feature>
<protein>
    <submittedName>
        <fullName evidence="2">Uncharacterized protein</fullName>
    </submittedName>
</protein>
<organism evidence="2 3">
    <name type="scientific">Blastomyces silverae</name>
    <dbReference type="NCBI Taxonomy" id="2060906"/>
    <lineage>
        <taxon>Eukaryota</taxon>
        <taxon>Fungi</taxon>
        <taxon>Dikarya</taxon>
        <taxon>Ascomycota</taxon>
        <taxon>Pezizomycotina</taxon>
        <taxon>Eurotiomycetes</taxon>
        <taxon>Eurotiomycetidae</taxon>
        <taxon>Onygenales</taxon>
        <taxon>Ajellomycetaceae</taxon>
        <taxon>Blastomyces</taxon>
    </lineage>
</organism>
<sequence>MNWTGGRLQRHSYKSHRSLKATQKQYFAKARLKAQKRHYQGPSSSSARSSRPQNLSTQLSHQQTRERIDSHEECQRRVNQTIPSDRSSKRSLETEESQYFEELRRKLLKRQDWASLSIARPLRTSTFLRRDRDTINIAKRQHRRPQKMKDRTPFHEEDMDADIAIGEVVDLPKGYLDQNSLDVVLHGLPNMNRGDIYDEVLQSPSTIGSDSPSDREYLRLEEGFETDLETTRIANSHNIDPAERISPANVFWKLPNHREGPEAESSAVLGEGASRWFSSSNCRNRHSSIPARSMDIQHHNTGRDNPNDELPPDYWSVAGSESPTPSQDQSESMLLDIEEMHDLMSSGMDSRNNDMSNRPDTTHANGKKDAKCYGGEHRSPLLLNNQRDSVSLTRSTANLSASTIESPRNLNIAEGVALRPQRYLGEGSSGAANKMNPVATSTSDPPLPPAEMQAMYYMHPERFRDHSLRYLVRNPYTAHELPPGSNVSSTSDPDISNDQPVLGFRSETSSIVSHSASEQNMSASLELQDYPSSPYRGKSIEQHSSTQEEIHEQQQYYPREQKTLEVDKAARPEIPVPTSRGIDDINALAATDDGEDHLWKSFMVWPTSQEPSNHYTLLPQVHVEGSDLDTADRPAYPNSLTEPKNASNETVSHVEGTEAMTVYDSADLSEAGGSDSLECEVSSQNAVISTPHDTSASAQHNNGFEFNGTLNETPISHEIDKDDASSDVQPAETEGIRTANHRLMWSSQRPALSDDDIDNILPRYLDFGSALSRETID</sequence>